<dbReference type="AlphaFoldDB" id="A0A9P0GW69"/>
<comment type="subcellular location">
    <subcellularLocation>
        <location evidence="1">Secreted</location>
    </subcellularLocation>
</comment>
<evidence type="ECO:0000256" key="4">
    <source>
        <dbReference type="RuleBase" id="RU004262"/>
    </source>
</evidence>
<dbReference type="PRINTS" id="PR00821">
    <property type="entry name" value="TAGLIPASE"/>
</dbReference>
<sequence length="330" mass="36367">MSLLTYLSTGLCLLYSQPGPFIFKVENLSFVSYPIDRRICPKIDPVRDIIFELYTSANPSTPQILSIDNDSSVVSSNIDFSLPTKIFVHGFLESSNADDAFQIKERYLQLGNYNVILVNTERLFAGISYPTAARNVLPVGQFTAKFIDFLVTRGLKLSATHLIGMSLGAHVVGIAGQLLTSGKVSRVTGLDPARQLFESVPENERIGQNSGVFVDIVHTNAGGFGLDENLGSVDIWINGGKKQPGCSISESWRRTHTLSEILFCNHRQADRLYIMSLINPKSYPITQCDSYEDFVEGNCRGNDITYLGEDMNPMARGNYYGNPGATALTL</sequence>
<dbReference type="GO" id="GO:0016042">
    <property type="term" value="P:lipid catabolic process"/>
    <property type="evidence" value="ECO:0007669"/>
    <property type="project" value="TreeGrafter"/>
</dbReference>
<dbReference type="Proteomes" id="UP001153737">
    <property type="component" value="Chromosome 7"/>
</dbReference>
<dbReference type="EMBL" id="OU896713">
    <property type="protein sequence ID" value="CAH1176386.1"/>
    <property type="molecule type" value="Genomic_DNA"/>
</dbReference>
<evidence type="ECO:0000256" key="1">
    <source>
        <dbReference type="ARBA" id="ARBA00004613"/>
    </source>
</evidence>
<dbReference type="OrthoDB" id="199913at2759"/>
<evidence type="ECO:0000256" key="2">
    <source>
        <dbReference type="ARBA" id="ARBA00010701"/>
    </source>
</evidence>
<dbReference type="PANTHER" id="PTHR11610">
    <property type="entry name" value="LIPASE"/>
    <property type="match status" value="1"/>
</dbReference>
<dbReference type="InterPro" id="IPR013818">
    <property type="entry name" value="Lipase"/>
</dbReference>
<name>A0A9P0GW69_PHACE</name>
<evidence type="ECO:0000256" key="3">
    <source>
        <dbReference type="ARBA" id="ARBA00022525"/>
    </source>
</evidence>
<dbReference type="SUPFAM" id="SSF53474">
    <property type="entry name" value="alpha/beta-Hydrolases"/>
    <property type="match status" value="1"/>
</dbReference>
<comment type="similarity">
    <text evidence="2 4">Belongs to the AB hydrolase superfamily. Lipase family.</text>
</comment>
<accession>A0A9P0GW69</accession>
<dbReference type="GO" id="GO:0017171">
    <property type="term" value="F:serine hydrolase activity"/>
    <property type="evidence" value="ECO:0007669"/>
    <property type="project" value="TreeGrafter"/>
</dbReference>
<dbReference type="PANTHER" id="PTHR11610:SF169">
    <property type="entry name" value="GH15759P-RELATED"/>
    <property type="match status" value="1"/>
</dbReference>
<dbReference type="CDD" id="cd00707">
    <property type="entry name" value="Pancreat_lipase_like"/>
    <property type="match status" value="1"/>
</dbReference>
<dbReference type="GO" id="GO:0005615">
    <property type="term" value="C:extracellular space"/>
    <property type="evidence" value="ECO:0007669"/>
    <property type="project" value="TreeGrafter"/>
</dbReference>
<keyword evidence="7" id="KW-1185">Reference proteome</keyword>
<reference evidence="6" key="1">
    <citation type="submission" date="2022-01" db="EMBL/GenBank/DDBJ databases">
        <authorList>
            <person name="King R."/>
        </authorList>
    </citation>
    <scope>NUCLEOTIDE SEQUENCE</scope>
</reference>
<organism evidence="6 7">
    <name type="scientific">Phaedon cochleariae</name>
    <name type="common">Mustard beetle</name>
    <dbReference type="NCBI Taxonomy" id="80249"/>
    <lineage>
        <taxon>Eukaryota</taxon>
        <taxon>Metazoa</taxon>
        <taxon>Ecdysozoa</taxon>
        <taxon>Arthropoda</taxon>
        <taxon>Hexapoda</taxon>
        <taxon>Insecta</taxon>
        <taxon>Pterygota</taxon>
        <taxon>Neoptera</taxon>
        <taxon>Endopterygota</taxon>
        <taxon>Coleoptera</taxon>
        <taxon>Polyphaga</taxon>
        <taxon>Cucujiformia</taxon>
        <taxon>Chrysomeloidea</taxon>
        <taxon>Chrysomelidae</taxon>
        <taxon>Chrysomelinae</taxon>
        <taxon>Chrysomelini</taxon>
        <taxon>Phaedon</taxon>
    </lineage>
</organism>
<proteinExistence type="inferred from homology"/>
<keyword evidence="3" id="KW-0964">Secreted</keyword>
<dbReference type="InterPro" id="IPR000734">
    <property type="entry name" value="TAG_lipase"/>
</dbReference>
<dbReference type="InterPro" id="IPR033906">
    <property type="entry name" value="Lipase_N"/>
</dbReference>
<protein>
    <recommendedName>
        <fullName evidence="5">Lipase domain-containing protein</fullName>
    </recommendedName>
</protein>
<evidence type="ECO:0000313" key="6">
    <source>
        <dbReference type="EMBL" id="CAH1176386.1"/>
    </source>
</evidence>
<dbReference type="Gene3D" id="3.40.50.1820">
    <property type="entry name" value="alpha/beta hydrolase"/>
    <property type="match status" value="1"/>
</dbReference>
<dbReference type="GO" id="GO:0016298">
    <property type="term" value="F:lipase activity"/>
    <property type="evidence" value="ECO:0007669"/>
    <property type="project" value="InterPro"/>
</dbReference>
<evidence type="ECO:0000313" key="7">
    <source>
        <dbReference type="Proteomes" id="UP001153737"/>
    </source>
</evidence>
<dbReference type="InterPro" id="IPR029058">
    <property type="entry name" value="AB_hydrolase_fold"/>
</dbReference>
<feature type="domain" description="Lipase" evidence="5">
    <location>
        <begin position="48"/>
        <end position="303"/>
    </location>
</feature>
<reference evidence="6" key="2">
    <citation type="submission" date="2022-10" db="EMBL/GenBank/DDBJ databases">
        <authorList>
            <consortium name="ENA_rothamsted_submissions"/>
            <consortium name="culmorum"/>
            <person name="King R."/>
        </authorList>
    </citation>
    <scope>NUCLEOTIDE SEQUENCE</scope>
</reference>
<evidence type="ECO:0000259" key="5">
    <source>
        <dbReference type="Pfam" id="PF00151"/>
    </source>
</evidence>
<dbReference type="Pfam" id="PF00151">
    <property type="entry name" value="Lipase"/>
    <property type="match status" value="1"/>
</dbReference>
<gene>
    <name evidence="6" type="ORF">PHAECO_LOCUS11433</name>
</gene>